<dbReference type="PROSITE" id="PS00061">
    <property type="entry name" value="ADH_SHORT"/>
    <property type="match status" value="1"/>
</dbReference>
<dbReference type="InterPro" id="IPR002347">
    <property type="entry name" value="SDR_fam"/>
</dbReference>
<dbReference type="CDD" id="cd05233">
    <property type="entry name" value="SDR_c"/>
    <property type="match status" value="1"/>
</dbReference>
<keyword evidence="3" id="KW-0520">NAD</keyword>
<dbReference type="Gene3D" id="3.40.50.720">
    <property type="entry name" value="NAD(P)-binding Rossmann-like Domain"/>
    <property type="match status" value="1"/>
</dbReference>
<dbReference type="InterPro" id="IPR023985">
    <property type="entry name" value="SDR_subfam_1"/>
</dbReference>
<dbReference type="GO" id="GO:0016491">
    <property type="term" value="F:oxidoreductase activity"/>
    <property type="evidence" value="ECO:0007669"/>
    <property type="project" value="UniProtKB-KW"/>
</dbReference>
<dbReference type="PRINTS" id="PR00080">
    <property type="entry name" value="SDRFAMILY"/>
</dbReference>
<dbReference type="PRINTS" id="PR00081">
    <property type="entry name" value="GDHRDH"/>
</dbReference>
<proteinExistence type="inferred from homology"/>
<dbReference type="InterPro" id="IPR036291">
    <property type="entry name" value="NAD(P)-bd_dom_sf"/>
</dbReference>
<dbReference type="FunFam" id="3.40.50.720:FF:000084">
    <property type="entry name" value="Short-chain dehydrogenase reductase"/>
    <property type="match status" value="1"/>
</dbReference>
<name>A0A853CIF1_9ACTN</name>
<dbReference type="InterPro" id="IPR020904">
    <property type="entry name" value="Sc_DH/Rdtase_CS"/>
</dbReference>
<evidence type="ECO:0000256" key="2">
    <source>
        <dbReference type="ARBA" id="ARBA00023002"/>
    </source>
</evidence>
<dbReference type="NCBIfam" id="NF009467">
    <property type="entry name" value="PRK12826.1-3"/>
    <property type="match status" value="1"/>
</dbReference>
<protein>
    <submittedName>
        <fullName evidence="5">SDR family mycofactocin-dependent oxidoreductase</fullName>
    </submittedName>
</protein>
<dbReference type="Proteomes" id="UP000541969">
    <property type="component" value="Unassembled WGS sequence"/>
</dbReference>
<dbReference type="AlphaFoldDB" id="A0A853CIF1"/>
<dbReference type="NCBIfam" id="TIGR03971">
    <property type="entry name" value="SDR_subfam_1"/>
    <property type="match status" value="1"/>
</dbReference>
<evidence type="ECO:0000256" key="1">
    <source>
        <dbReference type="ARBA" id="ARBA00006484"/>
    </source>
</evidence>
<dbReference type="PANTHER" id="PTHR43180:SF66">
    <property type="entry name" value="SHORT-CHAIN DEHYDROGENASE_REDUCTASE FAMILY PROTEIN"/>
    <property type="match status" value="1"/>
</dbReference>
<sequence>MAGRLSGKVAFITGAGRGMGRSHAVRFAREGADVVVLDTPGELPDIPYDQPTPEDLDETVRLVEAEDQRAVVVRRDVRDLEGMRADVDAAVGELGRLDVVVANAGICTPSAWDTVTPQQFQNTLDINVTGVWNTVMVGAPHVVRAGGGSIILISSAAGLKVQPFMVHYTTSKFAVRGMAKAFATELAKHNIRVNSVHPTGVATPMGTGDMQAALGGPMAADQRLGAMFMNMLPVEGTDPSDVSDTVVFLASDESRFVTAHELAPDAGVTEM</sequence>
<accession>A0A853CIF1</accession>
<dbReference type="SUPFAM" id="SSF51735">
    <property type="entry name" value="NAD(P)-binding Rossmann-fold domains"/>
    <property type="match status" value="1"/>
</dbReference>
<evidence type="ECO:0000313" key="5">
    <source>
        <dbReference type="EMBL" id="NYJ07784.1"/>
    </source>
</evidence>
<dbReference type="RefSeq" id="WP_179719893.1">
    <property type="nucleotide sequence ID" value="NZ_JACBZT010000001.1"/>
</dbReference>
<keyword evidence="6" id="KW-1185">Reference proteome</keyword>
<organism evidence="5 6">
    <name type="scientific">Petropleomorpha daqingensis</name>
    <dbReference type="NCBI Taxonomy" id="2026353"/>
    <lineage>
        <taxon>Bacteria</taxon>
        <taxon>Bacillati</taxon>
        <taxon>Actinomycetota</taxon>
        <taxon>Actinomycetes</taxon>
        <taxon>Geodermatophilales</taxon>
        <taxon>Geodermatophilaceae</taxon>
        <taxon>Petropleomorpha</taxon>
    </lineage>
</organism>
<dbReference type="EMBL" id="JACBZT010000001">
    <property type="protein sequence ID" value="NYJ07784.1"/>
    <property type="molecule type" value="Genomic_DNA"/>
</dbReference>
<comment type="similarity">
    <text evidence="1 4">Belongs to the short-chain dehydrogenases/reductases (SDR) family.</text>
</comment>
<comment type="caution">
    <text evidence="5">The sequence shown here is derived from an EMBL/GenBank/DDBJ whole genome shotgun (WGS) entry which is preliminary data.</text>
</comment>
<gene>
    <name evidence="5" type="ORF">GGQ55_004062</name>
</gene>
<evidence type="ECO:0000256" key="3">
    <source>
        <dbReference type="ARBA" id="ARBA00023027"/>
    </source>
</evidence>
<reference evidence="5 6" key="1">
    <citation type="submission" date="2020-07" db="EMBL/GenBank/DDBJ databases">
        <title>Sequencing the genomes of 1000 actinobacteria strains.</title>
        <authorList>
            <person name="Klenk H.-P."/>
        </authorList>
    </citation>
    <scope>NUCLEOTIDE SEQUENCE [LARGE SCALE GENOMIC DNA]</scope>
    <source>
        <strain evidence="5 6">DSM 104001</strain>
    </source>
</reference>
<dbReference type="PANTHER" id="PTHR43180">
    <property type="entry name" value="3-OXOACYL-(ACYL-CARRIER-PROTEIN) REDUCTASE (AFU_ORTHOLOGUE AFUA_6G11210)"/>
    <property type="match status" value="1"/>
</dbReference>
<dbReference type="Pfam" id="PF00106">
    <property type="entry name" value="adh_short"/>
    <property type="match status" value="1"/>
</dbReference>
<evidence type="ECO:0000256" key="4">
    <source>
        <dbReference type="RuleBase" id="RU000363"/>
    </source>
</evidence>
<evidence type="ECO:0000313" key="6">
    <source>
        <dbReference type="Proteomes" id="UP000541969"/>
    </source>
</evidence>
<keyword evidence="2" id="KW-0560">Oxidoreductase</keyword>